<sequence length="48" mass="5230">MAARYIGTEAADHYVLGIKKDGLIATLTPEQWFSVPRTGAANSEPILR</sequence>
<name>A0ABZ2PIY4_9NOCA</name>
<reference evidence="1 2" key="1">
    <citation type="submission" date="2024-03" db="EMBL/GenBank/DDBJ databases">
        <title>Natural products discovery in diverse microorganisms through a two-stage MS feature dereplication strategy.</title>
        <authorList>
            <person name="Zhang R."/>
        </authorList>
    </citation>
    <scope>NUCLEOTIDE SEQUENCE [LARGE SCALE GENOMIC DNA]</scope>
    <source>
        <strain evidence="1 2">18930</strain>
    </source>
</reference>
<dbReference type="EMBL" id="CP147846">
    <property type="protein sequence ID" value="WXG68817.1"/>
    <property type="molecule type" value="Genomic_DNA"/>
</dbReference>
<dbReference type="Proteomes" id="UP001432000">
    <property type="component" value="Chromosome"/>
</dbReference>
<evidence type="ECO:0000313" key="2">
    <source>
        <dbReference type="Proteomes" id="UP001432000"/>
    </source>
</evidence>
<evidence type="ECO:0000313" key="1">
    <source>
        <dbReference type="EMBL" id="WXG68817.1"/>
    </source>
</evidence>
<dbReference type="RefSeq" id="WP_338889249.1">
    <property type="nucleotide sequence ID" value="NZ_CP147846.1"/>
</dbReference>
<proteinExistence type="predicted"/>
<accession>A0ABZ2PIY4</accession>
<protein>
    <submittedName>
        <fullName evidence="1">Uncharacterized protein</fullName>
    </submittedName>
</protein>
<organism evidence="1 2">
    <name type="scientific">Rhodococcus sovatensis</name>
    <dbReference type="NCBI Taxonomy" id="1805840"/>
    <lineage>
        <taxon>Bacteria</taxon>
        <taxon>Bacillati</taxon>
        <taxon>Actinomycetota</taxon>
        <taxon>Actinomycetes</taxon>
        <taxon>Mycobacteriales</taxon>
        <taxon>Nocardiaceae</taxon>
        <taxon>Rhodococcus</taxon>
    </lineage>
</organism>
<gene>
    <name evidence="1" type="ORF">WDS16_27165</name>
</gene>
<keyword evidence="2" id="KW-1185">Reference proteome</keyword>